<evidence type="ECO:0000313" key="3">
    <source>
        <dbReference type="Proteomes" id="UP001217485"/>
    </source>
</evidence>
<keyword evidence="3" id="KW-1185">Reference proteome</keyword>
<name>A0ABT5C9X0_9BACT</name>
<reference evidence="2 3" key="1">
    <citation type="submission" date="2023-01" db="EMBL/GenBank/DDBJ databases">
        <title>Minimal conservation of predation-associated metabolite biosynthetic gene clusters underscores biosynthetic potential of Myxococcota including descriptions for ten novel species: Archangium lansinium sp. nov., Myxococcus landrumus sp. nov., Nannocystis bai.</title>
        <authorList>
            <person name="Ahearne A."/>
            <person name="Stevens C."/>
            <person name="Dowd S."/>
        </authorList>
    </citation>
    <scope>NUCLEOTIDE SEQUENCE [LARGE SCALE GENOMIC DNA]</scope>
    <source>
        <strain evidence="2 3">WIWO2</strain>
    </source>
</reference>
<protein>
    <submittedName>
        <fullName evidence="2">Metallopeptidase family protein</fullName>
    </submittedName>
</protein>
<comment type="caution">
    <text evidence="2">The sequence shown here is derived from an EMBL/GenBank/DDBJ whole genome shotgun (WGS) entry which is preliminary data.</text>
</comment>
<dbReference type="EMBL" id="JAQNDK010000004">
    <property type="protein sequence ID" value="MDC0683231.1"/>
    <property type="molecule type" value="Genomic_DNA"/>
</dbReference>
<organism evidence="2 3">
    <name type="scientific">Sorangium atrum</name>
    <dbReference type="NCBI Taxonomy" id="2995308"/>
    <lineage>
        <taxon>Bacteria</taxon>
        <taxon>Pseudomonadati</taxon>
        <taxon>Myxococcota</taxon>
        <taxon>Polyangia</taxon>
        <taxon>Polyangiales</taxon>
        <taxon>Polyangiaceae</taxon>
        <taxon>Sorangium</taxon>
    </lineage>
</organism>
<gene>
    <name evidence="2" type="ORF">POL72_36210</name>
</gene>
<sequence>MPAPARRLLPAQVHLPSGAVARLSDAAARAHASSVFGAPARRGVERAAIGRCALDVQVLAGASVLADARGMPLDPLGLPLTDAHVLRALLAAAGIVPEEPGAYTCENCSAPFEVAPSSLLEIGPFTDGELDDPELDRPFDFGVSHPIPALRVGRAVCRAVRLVERTVEEAMPLLRLPADGVLRITPSLVVAMGIAALGRERRAPVIADALASAPDEAWGAIVDVYHEARYPARLVAVYRCQGCGARNDLDVPLERELARAPLRAAGVDGADADELGEPRSTRAGTRARASASSAFPDLDGFEARVRAAAGRIYEARGVRNIDLFIDAGVPACDDGGEPLLGCYTPGTPADALGIAHPPEIRIFYRTFRSEAREDPGFDIDAEIEETIDHEVTHHLHHLAGSDPLDDEEHEQIAREQVRRVGHAEAVRRARRGALSDVAGFVRATWPAWLIAAVGTALAWCAGGR</sequence>
<dbReference type="Gene3D" id="3.30.2010.20">
    <property type="match status" value="1"/>
</dbReference>
<accession>A0ABT5C9X0</accession>
<evidence type="ECO:0000313" key="2">
    <source>
        <dbReference type="EMBL" id="MDC0683231.1"/>
    </source>
</evidence>
<dbReference type="CDD" id="cd12953">
    <property type="entry name" value="MMP_TTHA0227"/>
    <property type="match status" value="1"/>
</dbReference>
<proteinExistence type="predicted"/>
<dbReference type="RefSeq" id="WP_272101375.1">
    <property type="nucleotide sequence ID" value="NZ_JAQNDK010000004.1"/>
</dbReference>
<evidence type="ECO:0000256" key="1">
    <source>
        <dbReference type="SAM" id="MobiDB-lite"/>
    </source>
</evidence>
<dbReference type="Proteomes" id="UP001217485">
    <property type="component" value="Unassembled WGS sequence"/>
</dbReference>
<feature type="region of interest" description="Disordered" evidence="1">
    <location>
        <begin position="269"/>
        <end position="288"/>
    </location>
</feature>
<dbReference type="InterPro" id="IPR038555">
    <property type="entry name" value="Zincin_1_sf"/>
</dbReference>